<dbReference type="PANTHER" id="PTHR15286:SF15">
    <property type="entry name" value="MERU, ISOFORM A"/>
    <property type="match status" value="1"/>
</dbReference>
<dbReference type="Gene3D" id="3.10.20.90">
    <property type="entry name" value="Phosphatidylinositol 3-kinase Catalytic Subunit, Chain A, domain 1"/>
    <property type="match status" value="1"/>
</dbReference>
<gene>
    <name evidence="2" type="ORF">PVAND_007007</name>
</gene>
<keyword evidence="3" id="KW-1185">Reference proteome</keyword>
<dbReference type="PANTHER" id="PTHR15286">
    <property type="entry name" value="RAS-ASSOCIATING DOMAIN CONTAINING PROTEIN"/>
    <property type="match status" value="1"/>
</dbReference>
<organism evidence="2 3">
    <name type="scientific">Polypedilum vanderplanki</name>
    <name type="common">Sleeping chironomid midge</name>
    <dbReference type="NCBI Taxonomy" id="319348"/>
    <lineage>
        <taxon>Eukaryota</taxon>
        <taxon>Metazoa</taxon>
        <taxon>Ecdysozoa</taxon>
        <taxon>Arthropoda</taxon>
        <taxon>Hexapoda</taxon>
        <taxon>Insecta</taxon>
        <taxon>Pterygota</taxon>
        <taxon>Neoptera</taxon>
        <taxon>Endopterygota</taxon>
        <taxon>Diptera</taxon>
        <taxon>Nematocera</taxon>
        <taxon>Chironomoidea</taxon>
        <taxon>Chironomidae</taxon>
        <taxon>Chironominae</taxon>
        <taxon>Polypedilum</taxon>
        <taxon>Polypedilum</taxon>
    </lineage>
</organism>
<name>A0A9J6C5H2_POLVA</name>
<dbReference type="EMBL" id="JADBJN010000002">
    <property type="protein sequence ID" value="KAG5677231.1"/>
    <property type="molecule type" value="Genomic_DNA"/>
</dbReference>
<dbReference type="SUPFAM" id="SSF54236">
    <property type="entry name" value="Ubiquitin-like"/>
    <property type="match status" value="1"/>
</dbReference>
<dbReference type="Proteomes" id="UP001107558">
    <property type="component" value="Chromosome 2"/>
</dbReference>
<proteinExistence type="predicted"/>
<sequence>MAPHNSTLINLINDDIKSITSENLSSITAQELESLGNSDNESEQSECAEEIPIYINQVARYISGVNRRTTCNDIIKALIDDELANMNFSGTSKQLICEPQHYKLYERFQDIEHALDGEELIYEIWKNWGENRRDVQFRLKINRDYENEMRENEQEQQFRAKIKKIRKNGIKKLLKKVLHQGEMIQNQLKQLQDKKQKQQLTTFSHFCEQISENSEDEFVQYDSSLPTCSKWTNNEISTDTEDELFLVIENHNDNDSGVFITKEQQAFFEMDIDCSTPKRKFRFSCDFESIKNHAINSIHSSENFARTSCKFEKIHKDLKSKMNNVKEMIDQEQSFLTKINRINSLDVIDFDNTNDKTFTNNISEFCDNNNSTVIL</sequence>
<dbReference type="OrthoDB" id="10034447at2759"/>
<feature type="coiled-coil region" evidence="1">
    <location>
        <begin position="174"/>
        <end position="201"/>
    </location>
</feature>
<accession>A0A9J6C5H2</accession>
<evidence type="ECO:0000313" key="3">
    <source>
        <dbReference type="Proteomes" id="UP001107558"/>
    </source>
</evidence>
<comment type="caution">
    <text evidence="2">The sequence shown here is derived from an EMBL/GenBank/DDBJ whole genome shotgun (WGS) entry which is preliminary data.</text>
</comment>
<keyword evidence="1" id="KW-0175">Coiled coil</keyword>
<dbReference type="InterPro" id="IPR033593">
    <property type="entry name" value="N-RASSF"/>
</dbReference>
<reference evidence="2" key="1">
    <citation type="submission" date="2021-03" db="EMBL/GenBank/DDBJ databases">
        <title>Chromosome level genome of the anhydrobiotic midge Polypedilum vanderplanki.</title>
        <authorList>
            <person name="Yoshida Y."/>
            <person name="Kikawada T."/>
            <person name="Gusev O."/>
        </authorList>
    </citation>
    <scope>NUCLEOTIDE SEQUENCE</scope>
    <source>
        <strain evidence="2">NIAS01</strain>
        <tissue evidence="2">Whole body or cell culture</tissue>
    </source>
</reference>
<dbReference type="InterPro" id="IPR029071">
    <property type="entry name" value="Ubiquitin-like_domsf"/>
</dbReference>
<evidence type="ECO:0000313" key="2">
    <source>
        <dbReference type="EMBL" id="KAG5677231.1"/>
    </source>
</evidence>
<evidence type="ECO:0000256" key="1">
    <source>
        <dbReference type="SAM" id="Coils"/>
    </source>
</evidence>
<dbReference type="AlphaFoldDB" id="A0A9J6C5H2"/>
<protein>
    <submittedName>
        <fullName evidence="2">Uncharacterized protein</fullName>
    </submittedName>
</protein>